<proteinExistence type="predicted"/>
<comment type="caution">
    <text evidence="1">The sequence shown here is derived from an EMBL/GenBank/DDBJ whole genome shotgun (WGS) entry which is preliminary data.</text>
</comment>
<reference evidence="1" key="1">
    <citation type="journal article" date="2022" name="bioRxiv">
        <title>Sequencing and chromosome-scale assembly of the giantPleurodeles waltlgenome.</title>
        <authorList>
            <person name="Brown T."/>
            <person name="Elewa A."/>
            <person name="Iarovenko S."/>
            <person name="Subramanian E."/>
            <person name="Araus A.J."/>
            <person name="Petzold A."/>
            <person name="Susuki M."/>
            <person name="Suzuki K.-i.T."/>
            <person name="Hayashi T."/>
            <person name="Toyoda A."/>
            <person name="Oliveira C."/>
            <person name="Osipova E."/>
            <person name="Leigh N.D."/>
            <person name="Simon A."/>
            <person name="Yun M.H."/>
        </authorList>
    </citation>
    <scope>NUCLEOTIDE SEQUENCE</scope>
    <source>
        <strain evidence="1">20211129_DDA</strain>
        <tissue evidence="1">Liver</tissue>
    </source>
</reference>
<accession>A0AAV7SN46</accession>
<protein>
    <submittedName>
        <fullName evidence="1">Uncharacterized protein</fullName>
    </submittedName>
</protein>
<name>A0AAV7SN46_PLEWA</name>
<gene>
    <name evidence="1" type="ORF">NDU88_005874</name>
</gene>
<dbReference type="AlphaFoldDB" id="A0AAV7SN46"/>
<dbReference type="Proteomes" id="UP001066276">
    <property type="component" value="Chromosome 4_2"/>
</dbReference>
<dbReference type="EMBL" id="JANPWB010000008">
    <property type="protein sequence ID" value="KAJ1165446.1"/>
    <property type="molecule type" value="Genomic_DNA"/>
</dbReference>
<keyword evidence="2" id="KW-1185">Reference proteome</keyword>
<organism evidence="1 2">
    <name type="scientific">Pleurodeles waltl</name>
    <name type="common">Iberian ribbed newt</name>
    <dbReference type="NCBI Taxonomy" id="8319"/>
    <lineage>
        <taxon>Eukaryota</taxon>
        <taxon>Metazoa</taxon>
        <taxon>Chordata</taxon>
        <taxon>Craniata</taxon>
        <taxon>Vertebrata</taxon>
        <taxon>Euteleostomi</taxon>
        <taxon>Amphibia</taxon>
        <taxon>Batrachia</taxon>
        <taxon>Caudata</taxon>
        <taxon>Salamandroidea</taxon>
        <taxon>Salamandridae</taxon>
        <taxon>Pleurodelinae</taxon>
        <taxon>Pleurodeles</taxon>
    </lineage>
</organism>
<evidence type="ECO:0000313" key="1">
    <source>
        <dbReference type="EMBL" id="KAJ1165446.1"/>
    </source>
</evidence>
<evidence type="ECO:0000313" key="2">
    <source>
        <dbReference type="Proteomes" id="UP001066276"/>
    </source>
</evidence>
<sequence length="105" mass="11559">MVCGSTSKARNSWPNHVGHSAFGCLLAPHVSAKPRQQDMILALSDSADTRSICGLRPVTLSGARVRWGPLIISVILRATHGQHARWTLVLRWQENKPFSCLSPFT</sequence>